<evidence type="ECO:0000313" key="2">
    <source>
        <dbReference type="EMBL" id="HHS52209.1"/>
    </source>
</evidence>
<accession>A0A7C6A9R5</accession>
<sequence>MSSLIKAKQLVLLLQDGFRLLGELTPTPSLINALKTELGQLKDMANDLNCLGQFSNVFSALENLLAVASQVDLERVSAPIYSPENIQIISETLRIISNHLVEVEKPDDINIQDLANVLECLHQQKSAEIKIITETQKIATIPQETARTEILETSPKTTIDPAAFRKEPIPATNTINFEKLPDTFNSGEAVKSPPPPFNNEGNEKEVQSVKPYLIVRVWDKFFAIFAKDIEKVVKLSLADLKLIGEEIFVSLYGNEIVLYDIASLLGSPPKVEDDGGKETFLAVILEAKNRKVGLLCDEIFGIEDLTVTKFPSVLGKIKGIFGLATFCPKITFATQSDSKEPVFVLEPSFLVPAHSQFPNSESRIPNSTPT</sequence>
<dbReference type="InterPro" id="IPR002545">
    <property type="entry name" value="CheW-lke_dom"/>
</dbReference>
<gene>
    <name evidence="2" type="ORF">ENW73_05005</name>
</gene>
<dbReference type="AlphaFoldDB" id="A0A7C6A9R5"/>
<dbReference type="InterPro" id="IPR036061">
    <property type="entry name" value="CheW-like_dom_sf"/>
</dbReference>
<protein>
    <recommendedName>
        <fullName evidence="1">CheW-like domain-containing protein</fullName>
    </recommendedName>
</protein>
<comment type="caution">
    <text evidence="2">The sequence shown here is derived from an EMBL/GenBank/DDBJ whole genome shotgun (WGS) entry which is preliminary data.</text>
</comment>
<dbReference type="Pfam" id="PF01584">
    <property type="entry name" value="CheW"/>
    <property type="match status" value="1"/>
</dbReference>
<name>A0A7C6A9R5_UNCW3</name>
<dbReference type="SUPFAM" id="SSF50341">
    <property type="entry name" value="CheW-like"/>
    <property type="match status" value="1"/>
</dbReference>
<feature type="domain" description="CheW-like" evidence="1">
    <location>
        <begin position="209"/>
        <end position="356"/>
    </location>
</feature>
<dbReference type="EMBL" id="DTLI01000131">
    <property type="protein sequence ID" value="HHS52209.1"/>
    <property type="molecule type" value="Genomic_DNA"/>
</dbReference>
<dbReference type="GO" id="GO:0006935">
    <property type="term" value="P:chemotaxis"/>
    <property type="evidence" value="ECO:0007669"/>
    <property type="project" value="InterPro"/>
</dbReference>
<evidence type="ECO:0000259" key="1">
    <source>
        <dbReference type="PROSITE" id="PS50851"/>
    </source>
</evidence>
<dbReference type="GO" id="GO:0007165">
    <property type="term" value="P:signal transduction"/>
    <property type="evidence" value="ECO:0007669"/>
    <property type="project" value="InterPro"/>
</dbReference>
<reference evidence="2" key="1">
    <citation type="journal article" date="2020" name="mSystems">
        <title>Genome- and Community-Level Interaction Insights into Carbon Utilization and Element Cycling Functions of Hydrothermarchaeota in Hydrothermal Sediment.</title>
        <authorList>
            <person name="Zhou Z."/>
            <person name="Liu Y."/>
            <person name="Xu W."/>
            <person name="Pan J."/>
            <person name="Luo Z.H."/>
            <person name="Li M."/>
        </authorList>
    </citation>
    <scope>NUCLEOTIDE SEQUENCE [LARGE SCALE GENOMIC DNA]</scope>
    <source>
        <strain evidence="2">SpSt-876</strain>
    </source>
</reference>
<proteinExistence type="predicted"/>
<dbReference type="PROSITE" id="PS50851">
    <property type="entry name" value="CHEW"/>
    <property type="match status" value="1"/>
</dbReference>
<organism evidence="2">
    <name type="scientific">candidate division WOR-3 bacterium</name>
    <dbReference type="NCBI Taxonomy" id="2052148"/>
    <lineage>
        <taxon>Bacteria</taxon>
        <taxon>Bacteria division WOR-3</taxon>
    </lineage>
</organism>